<comment type="function">
    <text evidence="2">Catalyzes the formation of N(4)-acetylcytidine (ac(4)C) at the wobble position of elongator tRNA(Met), using acetate and ATP as substrates. First activates an acetate ion to form acetyladenylate (Ac-AMP) and then transfers the acetyl group to tRNA to form ac(4)C34.</text>
</comment>
<dbReference type="GO" id="GO:0016740">
    <property type="term" value="F:transferase activity"/>
    <property type="evidence" value="ECO:0007669"/>
    <property type="project" value="UniProtKB-KW"/>
</dbReference>
<keyword evidence="2" id="KW-0436">Ligase</keyword>
<gene>
    <name evidence="2" type="primary">tmcAL</name>
    <name evidence="3" type="ORF">CRH10_09095</name>
</gene>
<dbReference type="GO" id="GO:0006400">
    <property type="term" value="P:tRNA modification"/>
    <property type="evidence" value="ECO:0007669"/>
    <property type="project" value="UniProtKB-UniRule"/>
</dbReference>
<comment type="subcellular location">
    <subcellularLocation>
        <location evidence="2">Cytoplasm</location>
    </subcellularLocation>
</comment>
<dbReference type="SUPFAM" id="SSF52374">
    <property type="entry name" value="Nucleotidylyl transferase"/>
    <property type="match status" value="1"/>
</dbReference>
<dbReference type="GO" id="GO:0005524">
    <property type="term" value="F:ATP binding"/>
    <property type="evidence" value="ECO:0007669"/>
    <property type="project" value="UniProtKB-KW"/>
</dbReference>
<sequence>MERDTGYFCMNDINFTMYKLAGIIAEYDPFHNGHAWQLQQAKALGAQRVAVAMSCGLTQRGALPLLPESVRVQAALTCGADLVFALPAPYACSGAECFARAGVQLLAAAGCDALVFGAETPDAALLMEAARVLSGAEYRTALKARLAAGARSFAAARQATVEAVCPGTGLAALLDKPNNNLAVEYCKAILELGGSLVPIPLPRQGAGHGQALTETGGQFASASALRTLWQNGGADAAAPYVPAEVLPLYREAFAAGRYTDLAAAQRCQLALLRSRCAGTAPFAQVRGISEGLEHRLEAAVRSSTTHAELLDSLTTVRYPRARMRRLAMDAALDYSADAFPALPPYLHLLGAQKDALPLLKAAALPVSHSLARLAEQNVPCRAVADAQLRACDFGALCRKKPEPMGGALRQKIIFLTK</sequence>
<dbReference type="EMBL" id="CP023819">
    <property type="protein sequence ID" value="ATL90439.1"/>
    <property type="molecule type" value="Genomic_DNA"/>
</dbReference>
<keyword evidence="2" id="KW-0067">ATP-binding</keyword>
<dbReference type="Proteomes" id="UP000223709">
    <property type="component" value="Chromosome"/>
</dbReference>
<feature type="binding site" evidence="2">
    <location>
        <position position="203"/>
    </location>
    <ligand>
        <name>ATP</name>
        <dbReference type="ChEBI" id="CHEBI:30616"/>
    </ligand>
</feature>
<dbReference type="HAMAP" id="MF_01539">
    <property type="entry name" value="TmcAL"/>
    <property type="match status" value="1"/>
</dbReference>
<dbReference type="GO" id="GO:0000049">
    <property type="term" value="F:tRNA binding"/>
    <property type="evidence" value="ECO:0007669"/>
    <property type="project" value="UniProtKB-KW"/>
</dbReference>
<dbReference type="AlphaFoldDB" id="A0A291TBG9"/>
<dbReference type="InterPro" id="IPR014729">
    <property type="entry name" value="Rossmann-like_a/b/a_fold"/>
</dbReference>
<dbReference type="EC" id="6.3.4.-" evidence="2"/>
<feature type="binding site" evidence="2">
    <location>
        <position position="178"/>
    </location>
    <ligand>
        <name>ATP</name>
        <dbReference type="ChEBI" id="CHEBI:30616"/>
    </ligand>
</feature>
<keyword evidence="3" id="KW-0808">Transferase</keyword>
<dbReference type="InterPro" id="IPR008513">
    <property type="entry name" value="tRNA(Met)_cyd_acetate_ligase"/>
</dbReference>
<keyword evidence="2" id="KW-0694">RNA-binding</keyword>
<protein>
    <recommendedName>
        <fullName evidence="2">tRNA(Met) cytidine acetate ligase</fullName>
        <ecNumber evidence="2">6.3.4.-</ecNumber>
    </recommendedName>
</protein>
<evidence type="ECO:0000256" key="2">
    <source>
        <dbReference type="HAMAP-Rule" id="MF_01539"/>
    </source>
</evidence>
<dbReference type="GO" id="GO:0005737">
    <property type="term" value="C:cytoplasm"/>
    <property type="evidence" value="ECO:0007669"/>
    <property type="project" value="UniProtKB-SubCell"/>
</dbReference>
<reference evidence="3 4" key="1">
    <citation type="submission" date="2017-10" db="EMBL/GenBank/DDBJ databases">
        <title>Complete Genome Sequence of Faecalibacterium prausnitzii isolated from the gut of healthy adult Indian.</title>
        <authorList>
            <person name="Bag S."/>
            <person name="Ghosh T.S."/>
            <person name="Das B."/>
        </authorList>
    </citation>
    <scope>NUCLEOTIDE SEQUENCE [LARGE SCALE GENOMIC DNA]</scope>
    <source>
        <strain evidence="3 4">Indica</strain>
    </source>
</reference>
<organism evidence="3 4">
    <name type="scientific">Faecalibacterium prausnitzii</name>
    <dbReference type="NCBI Taxonomy" id="853"/>
    <lineage>
        <taxon>Bacteria</taxon>
        <taxon>Bacillati</taxon>
        <taxon>Bacillota</taxon>
        <taxon>Clostridia</taxon>
        <taxon>Eubacteriales</taxon>
        <taxon>Oscillospiraceae</taxon>
        <taxon>Faecalibacterium</taxon>
    </lineage>
</organism>
<evidence type="ECO:0000313" key="4">
    <source>
        <dbReference type="Proteomes" id="UP000223709"/>
    </source>
</evidence>
<dbReference type="Gene3D" id="3.40.50.620">
    <property type="entry name" value="HUPs"/>
    <property type="match status" value="1"/>
</dbReference>
<feature type="binding site" evidence="2">
    <location>
        <position position="117"/>
    </location>
    <ligand>
        <name>ATP</name>
        <dbReference type="ChEBI" id="CHEBI:30616"/>
    </ligand>
</feature>
<keyword evidence="2" id="KW-0547">Nucleotide-binding</keyword>
<evidence type="ECO:0000256" key="1">
    <source>
        <dbReference type="ARBA" id="ARBA00022694"/>
    </source>
</evidence>
<keyword evidence="1 2" id="KW-0819">tRNA processing</keyword>
<keyword evidence="2" id="KW-0963">Cytoplasm</keyword>
<accession>A0A291TBG9</accession>
<comment type="catalytic activity">
    <reaction evidence="2">
        <text>cytidine(34) in elongator tRNA(Met) + acetate + ATP = N(4)-acetylcytidine(34) in elongator tRNA(Met) + AMP + diphosphate</text>
        <dbReference type="Rhea" id="RHEA:58144"/>
        <dbReference type="Rhea" id="RHEA-COMP:10693"/>
        <dbReference type="Rhea" id="RHEA-COMP:10694"/>
        <dbReference type="ChEBI" id="CHEBI:30089"/>
        <dbReference type="ChEBI" id="CHEBI:30616"/>
        <dbReference type="ChEBI" id="CHEBI:33019"/>
        <dbReference type="ChEBI" id="CHEBI:74900"/>
        <dbReference type="ChEBI" id="CHEBI:82748"/>
        <dbReference type="ChEBI" id="CHEBI:456215"/>
    </reaction>
</comment>
<name>A0A291TBG9_9FIRM</name>
<feature type="binding site" evidence="2">
    <location>
        <begin position="24"/>
        <end position="37"/>
    </location>
    <ligand>
        <name>ATP</name>
        <dbReference type="ChEBI" id="CHEBI:30616"/>
    </ligand>
</feature>
<dbReference type="PANTHER" id="PTHR37825">
    <property type="entry name" value="TRNA(MET) CYTIDINE ACETATE LIGASE"/>
    <property type="match status" value="1"/>
</dbReference>
<keyword evidence="2" id="KW-0820">tRNA-binding</keyword>
<evidence type="ECO:0000313" key="3">
    <source>
        <dbReference type="EMBL" id="ATL90439.1"/>
    </source>
</evidence>
<comment type="caution">
    <text evidence="2">Lacks conserved residue(s) required for the propagation of feature annotation.</text>
</comment>
<comment type="similarity">
    <text evidence="2">Belongs to the TmcAL family.</text>
</comment>
<proteinExistence type="inferred from homology"/>
<dbReference type="GO" id="GO:0016879">
    <property type="term" value="F:ligase activity, forming carbon-nitrogen bonds"/>
    <property type="evidence" value="ECO:0007669"/>
    <property type="project" value="UniProtKB-UniRule"/>
</dbReference>
<dbReference type="Pfam" id="PF05636">
    <property type="entry name" value="HIGH_NTase1"/>
    <property type="match status" value="1"/>
</dbReference>
<dbReference type="PANTHER" id="PTHR37825:SF1">
    <property type="entry name" value="TRNA(MET) CYTIDINE ACETATE LIGASE"/>
    <property type="match status" value="1"/>
</dbReference>